<dbReference type="Proteomes" id="UP000285288">
    <property type="component" value="Unassembled WGS sequence"/>
</dbReference>
<feature type="transmembrane region" description="Helical" evidence="1">
    <location>
        <begin position="304"/>
        <end position="323"/>
    </location>
</feature>
<dbReference type="InterPro" id="IPR037522">
    <property type="entry name" value="HD_GYP_dom"/>
</dbReference>
<dbReference type="InterPro" id="IPR003607">
    <property type="entry name" value="HD/PDEase_dom"/>
</dbReference>
<dbReference type="AlphaFoldDB" id="A0A413UBB1"/>
<dbReference type="Pfam" id="PF13487">
    <property type="entry name" value="HD_5"/>
    <property type="match status" value="1"/>
</dbReference>
<dbReference type="SUPFAM" id="SSF109604">
    <property type="entry name" value="HD-domain/PDEase-like"/>
    <property type="match status" value="1"/>
</dbReference>
<organism evidence="4 5">
    <name type="scientific">Holdemanella biformis</name>
    <dbReference type="NCBI Taxonomy" id="1735"/>
    <lineage>
        <taxon>Bacteria</taxon>
        <taxon>Bacillati</taxon>
        <taxon>Bacillota</taxon>
        <taxon>Erysipelotrichia</taxon>
        <taxon>Erysipelotrichales</taxon>
        <taxon>Erysipelotrichaceae</taxon>
        <taxon>Holdemanella</taxon>
    </lineage>
</organism>
<name>A0A413UBB1_9FIRM</name>
<evidence type="ECO:0000313" key="4">
    <source>
        <dbReference type="EMBL" id="RHB03199.1"/>
    </source>
</evidence>
<dbReference type="SMART" id="SM00471">
    <property type="entry name" value="HDc"/>
    <property type="match status" value="1"/>
</dbReference>
<feature type="domain" description="HD-GYP" evidence="3">
    <location>
        <begin position="404"/>
        <end position="599"/>
    </location>
</feature>
<dbReference type="NCBIfam" id="TIGR00277">
    <property type="entry name" value="HDIG"/>
    <property type="match status" value="1"/>
</dbReference>
<accession>A0A413UBB1</accession>
<proteinExistence type="predicted"/>
<evidence type="ECO:0000259" key="2">
    <source>
        <dbReference type="PROSITE" id="PS50887"/>
    </source>
</evidence>
<dbReference type="RefSeq" id="WP_118011738.1">
    <property type="nucleotide sequence ID" value="NZ_QSGD01000037.1"/>
</dbReference>
<dbReference type="InterPro" id="IPR043128">
    <property type="entry name" value="Rev_trsase/Diguanyl_cyclase"/>
</dbReference>
<evidence type="ECO:0000313" key="5">
    <source>
        <dbReference type="Proteomes" id="UP000285288"/>
    </source>
</evidence>
<keyword evidence="1" id="KW-1133">Transmembrane helix</keyword>
<reference evidence="4 5" key="1">
    <citation type="submission" date="2018-08" db="EMBL/GenBank/DDBJ databases">
        <title>A genome reference for cultivated species of the human gut microbiota.</title>
        <authorList>
            <person name="Zou Y."/>
            <person name="Xue W."/>
            <person name="Luo G."/>
        </authorList>
    </citation>
    <scope>NUCLEOTIDE SEQUENCE [LARGE SCALE GENOMIC DNA]</scope>
    <source>
        <strain evidence="4 5">AM42-13AC</strain>
    </source>
</reference>
<gene>
    <name evidence="4" type="ORF">DW907_08785</name>
</gene>
<dbReference type="PROSITE" id="PS51832">
    <property type="entry name" value="HD_GYP"/>
    <property type="match status" value="1"/>
</dbReference>
<feature type="transmembrane region" description="Helical" evidence="1">
    <location>
        <begin position="273"/>
        <end position="292"/>
    </location>
</feature>
<dbReference type="InterPro" id="IPR000160">
    <property type="entry name" value="GGDEF_dom"/>
</dbReference>
<dbReference type="EMBL" id="QSGD01000037">
    <property type="protein sequence ID" value="RHB03199.1"/>
    <property type="molecule type" value="Genomic_DNA"/>
</dbReference>
<dbReference type="CDD" id="cd01949">
    <property type="entry name" value="GGDEF"/>
    <property type="match status" value="1"/>
</dbReference>
<feature type="transmembrane region" description="Helical" evidence="1">
    <location>
        <begin position="240"/>
        <end position="261"/>
    </location>
</feature>
<dbReference type="InterPro" id="IPR006675">
    <property type="entry name" value="HDIG_dom"/>
</dbReference>
<dbReference type="SUPFAM" id="SSF55073">
    <property type="entry name" value="Nucleotide cyclase"/>
    <property type="match status" value="1"/>
</dbReference>
<dbReference type="Gene3D" id="3.30.70.270">
    <property type="match status" value="1"/>
</dbReference>
<dbReference type="SMART" id="SM00267">
    <property type="entry name" value="GGDEF"/>
    <property type="match status" value="1"/>
</dbReference>
<dbReference type="CDD" id="cd00077">
    <property type="entry name" value="HDc"/>
    <property type="match status" value="1"/>
</dbReference>
<dbReference type="NCBIfam" id="TIGR00254">
    <property type="entry name" value="GGDEF"/>
    <property type="match status" value="1"/>
</dbReference>
<dbReference type="PANTHER" id="PTHR43155">
    <property type="entry name" value="CYCLIC DI-GMP PHOSPHODIESTERASE PA4108-RELATED"/>
    <property type="match status" value="1"/>
</dbReference>
<dbReference type="Pfam" id="PF00990">
    <property type="entry name" value="GGDEF"/>
    <property type="match status" value="1"/>
</dbReference>
<feature type="transmembrane region" description="Helical" evidence="1">
    <location>
        <begin position="364"/>
        <end position="382"/>
    </location>
</feature>
<feature type="domain" description="GGDEF" evidence="2">
    <location>
        <begin position="650"/>
        <end position="780"/>
    </location>
</feature>
<evidence type="ECO:0000256" key="1">
    <source>
        <dbReference type="SAM" id="Phobius"/>
    </source>
</evidence>
<dbReference type="PROSITE" id="PS50887">
    <property type="entry name" value="GGDEF"/>
    <property type="match status" value="1"/>
</dbReference>
<keyword evidence="1" id="KW-0472">Membrane</keyword>
<feature type="transmembrane region" description="Helical" evidence="1">
    <location>
        <begin position="335"/>
        <end position="358"/>
    </location>
</feature>
<dbReference type="InterPro" id="IPR029787">
    <property type="entry name" value="Nucleotide_cyclase"/>
</dbReference>
<sequence length="927" mass="106096">MRTQKYNLQGIKVFFYILMIAILGWFLCMQFFGANEQGNDVQSQSPVYTGTFYWEKEDGSKQKINLPGNYEIKPGHTMILSTTLSEDYDATSFAIRSSLQDVKFYVGDELRTEYSTKDTRLAGKNSASRYIFCPTTYRDAGKTLRIELTTYTSNYSGVVNEIYCGSQAEIWQYIYNDYGMSTFIAFFILFAGITSIIFGSALKFTYHTTFSMEYLGWCMVMGATWMLGESKIRQILIPNASSLASLCFVMIMLSPLPLLFYADSIQNGKHRKLYKYIGCIALLNFAVSSILYLAKVKDYIETLPVAQCILICVFILVFIHLCQYIRKYSHSRSDYFLLFGLFLVLVCIAIESISVYFVAMISGIFIGIGMIVLLLTNIVRTIHRIQLIEQTRHQKELDIEKKENKKITLQMMQSLSTTIEAKDEYTRGHSRRVAQYAALVAKSLGWTDQEIENIKSCAYLHDIGKIGIPDQILNKPGQLTEDEFSLIKQHTIIGQDILKDITIIPHLGEVTRSHHEHYDGTGYPDGLKGNEIPIQARIIALCDSYDAMNSKRIYRNALSFKQIKEEIEKNAGTQFDPEITKIFLKLMDDESLFNLEHEIIPVQENTIDKFISDVVSTIKNQEETKNHDYLTGLPVRSVGQKYIAIAMQKTTGCLIFLDMDNLKKINDVYGHKAGDRALKSLGKLLLDIPLDKITCRMGGDEFLLFLPKVNSEQAEKILAQVIEQFKGIVENDDEIHFATLSAGMLMTTKNDNFEDACSKADKALYYVKQNGKNNYSFYNQIQHKNTSNNTADLKQIAKSLQTSGSYTGALSLDFREFTRHYEYIHQLMVRNHSCCYLVMVTMETVEDTLPYIEKIEEALTHMGEAIHKNIRKVDVCTRYSAMQYLIILSQPTEAEIPNIMTRIFIQYYKLQDSQNFTPTYEYITMKD</sequence>
<feature type="transmembrane region" description="Helical" evidence="1">
    <location>
        <begin position="12"/>
        <end position="32"/>
    </location>
</feature>
<evidence type="ECO:0000259" key="3">
    <source>
        <dbReference type="PROSITE" id="PS51832"/>
    </source>
</evidence>
<dbReference type="Gene3D" id="1.10.3210.10">
    <property type="entry name" value="Hypothetical protein af1432"/>
    <property type="match status" value="1"/>
</dbReference>
<feature type="transmembrane region" description="Helical" evidence="1">
    <location>
        <begin position="210"/>
        <end position="228"/>
    </location>
</feature>
<dbReference type="PANTHER" id="PTHR43155:SF2">
    <property type="entry name" value="CYCLIC DI-GMP PHOSPHODIESTERASE PA4108"/>
    <property type="match status" value="1"/>
</dbReference>
<comment type="caution">
    <text evidence="4">The sequence shown here is derived from an EMBL/GenBank/DDBJ whole genome shotgun (WGS) entry which is preliminary data.</text>
</comment>
<protein>
    <submittedName>
        <fullName evidence="4">Diguanylate cyclase</fullName>
    </submittedName>
</protein>
<feature type="transmembrane region" description="Helical" evidence="1">
    <location>
        <begin position="178"/>
        <end position="198"/>
    </location>
</feature>
<keyword evidence="1" id="KW-0812">Transmembrane</keyword>